<accession>A0A428T2X7</accession>
<dbReference type="Proteomes" id="UP000288429">
    <property type="component" value="Unassembled WGS sequence"/>
</dbReference>
<comment type="caution">
    <text evidence="1">The sequence shown here is derived from an EMBL/GenBank/DDBJ whole genome shotgun (WGS) entry which is preliminary data.</text>
</comment>
<name>A0A428T2X7_9HYPO</name>
<evidence type="ECO:0000313" key="1">
    <source>
        <dbReference type="EMBL" id="RSL96427.1"/>
    </source>
</evidence>
<gene>
    <name evidence="1" type="ORF">CDV31_013463</name>
</gene>
<keyword evidence="2" id="KW-1185">Reference proteome</keyword>
<sequence>MEKGKIGTLIPSQFEEATLRTAKGPIDGVNQLVLWTGCENAQWKLKGGDWITIAREGQMKLKTGEMLYLFNGVVKELV</sequence>
<organism evidence="1 2">
    <name type="scientific">Fusarium ambrosium</name>
    <dbReference type="NCBI Taxonomy" id="131363"/>
    <lineage>
        <taxon>Eukaryota</taxon>
        <taxon>Fungi</taxon>
        <taxon>Dikarya</taxon>
        <taxon>Ascomycota</taxon>
        <taxon>Pezizomycotina</taxon>
        <taxon>Sordariomycetes</taxon>
        <taxon>Hypocreomycetidae</taxon>
        <taxon>Hypocreales</taxon>
        <taxon>Nectriaceae</taxon>
        <taxon>Fusarium</taxon>
        <taxon>Fusarium solani species complex</taxon>
    </lineage>
</organism>
<dbReference type="EMBL" id="NIZV01000276">
    <property type="protein sequence ID" value="RSL96427.1"/>
    <property type="molecule type" value="Genomic_DNA"/>
</dbReference>
<protein>
    <submittedName>
        <fullName evidence="1">Uncharacterized protein</fullName>
    </submittedName>
</protein>
<proteinExistence type="predicted"/>
<evidence type="ECO:0000313" key="2">
    <source>
        <dbReference type="Proteomes" id="UP000288429"/>
    </source>
</evidence>
<reference evidence="1 2" key="1">
    <citation type="submission" date="2017-06" db="EMBL/GenBank/DDBJ databases">
        <title>Cmopartive genomic analysis of Ambrosia Fusariam Clade fungi.</title>
        <authorList>
            <person name="Stajich J.E."/>
            <person name="Carrillo J."/>
            <person name="Kijimoto T."/>
            <person name="Eskalen A."/>
            <person name="O'Donnell K."/>
            <person name="Kasson M."/>
        </authorList>
    </citation>
    <scope>NUCLEOTIDE SEQUENCE [LARGE SCALE GENOMIC DNA]</scope>
    <source>
        <strain evidence="1 2">NRRL 20438</strain>
    </source>
</reference>
<dbReference type="AlphaFoldDB" id="A0A428T2X7"/>